<keyword evidence="2 3" id="KW-0694">RNA-binding</keyword>
<feature type="compositionally biased region" description="Gly residues" evidence="4">
    <location>
        <begin position="18"/>
        <end position="27"/>
    </location>
</feature>
<dbReference type="InterPro" id="IPR050825">
    <property type="entry name" value="RBM42_RBP45_47-like"/>
</dbReference>
<proteinExistence type="predicted"/>
<evidence type="ECO:0000256" key="3">
    <source>
        <dbReference type="PROSITE-ProRule" id="PRU00176"/>
    </source>
</evidence>
<dbReference type="SUPFAM" id="SSF54928">
    <property type="entry name" value="RNA-binding domain, RBD"/>
    <property type="match status" value="2"/>
</dbReference>
<organism evidence="6 7">
    <name type="scientific">Diutina rugosa</name>
    <name type="common">Yeast</name>
    <name type="synonym">Candida rugosa</name>
    <dbReference type="NCBI Taxonomy" id="5481"/>
    <lineage>
        <taxon>Eukaryota</taxon>
        <taxon>Fungi</taxon>
        <taxon>Dikarya</taxon>
        <taxon>Ascomycota</taxon>
        <taxon>Saccharomycotina</taxon>
        <taxon>Pichiomycetes</taxon>
        <taxon>Debaryomycetaceae</taxon>
        <taxon>Diutina</taxon>
    </lineage>
</organism>
<evidence type="ECO:0000256" key="1">
    <source>
        <dbReference type="ARBA" id="ARBA00022737"/>
    </source>
</evidence>
<name>A0A642UXQ6_DIURU</name>
<dbReference type="InterPro" id="IPR012677">
    <property type="entry name" value="Nucleotide-bd_a/b_plait_sf"/>
</dbReference>
<evidence type="ECO:0000313" key="6">
    <source>
        <dbReference type="EMBL" id="KAA8907308.1"/>
    </source>
</evidence>
<dbReference type="RefSeq" id="XP_034014617.1">
    <property type="nucleotide sequence ID" value="XM_034158897.1"/>
</dbReference>
<dbReference type="Proteomes" id="UP000449547">
    <property type="component" value="Unassembled WGS sequence"/>
</dbReference>
<dbReference type="PROSITE" id="PS50102">
    <property type="entry name" value="RRM"/>
    <property type="match status" value="2"/>
</dbReference>
<keyword evidence="1" id="KW-0677">Repeat</keyword>
<dbReference type="InterPro" id="IPR035979">
    <property type="entry name" value="RBD_domain_sf"/>
</dbReference>
<evidence type="ECO:0000313" key="7">
    <source>
        <dbReference type="Proteomes" id="UP000449547"/>
    </source>
</evidence>
<evidence type="ECO:0000259" key="5">
    <source>
        <dbReference type="PROSITE" id="PS50102"/>
    </source>
</evidence>
<comment type="caution">
    <text evidence="6">The sequence shown here is derived from an EMBL/GenBank/DDBJ whole genome shotgun (WGS) entry which is preliminary data.</text>
</comment>
<accession>A0A642UXQ6</accession>
<feature type="domain" description="RRM" evidence="5">
    <location>
        <begin position="90"/>
        <end position="170"/>
    </location>
</feature>
<dbReference type="Gene3D" id="3.30.70.330">
    <property type="match status" value="2"/>
</dbReference>
<reference evidence="6 7" key="1">
    <citation type="submission" date="2019-07" db="EMBL/GenBank/DDBJ databases">
        <title>Genome assembly of two rare yeast pathogens: Diutina rugosa and Trichomonascus ciferrii.</title>
        <authorList>
            <person name="Mixao V."/>
            <person name="Saus E."/>
            <person name="Hansen A."/>
            <person name="Lass-Flor C."/>
            <person name="Gabaldon T."/>
        </authorList>
    </citation>
    <scope>NUCLEOTIDE SEQUENCE [LARGE SCALE GENOMIC DNA]</scope>
    <source>
        <strain evidence="6 7">CBS 613</strain>
    </source>
</reference>
<dbReference type="Pfam" id="PF00076">
    <property type="entry name" value="RRM_1"/>
    <property type="match status" value="1"/>
</dbReference>
<dbReference type="InterPro" id="IPR000504">
    <property type="entry name" value="RRM_dom"/>
</dbReference>
<evidence type="ECO:0000256" key="4">
    <source>
        <dbReference type="SAM" id="MobiDB-lite"/>
    </source>
</evidence>
<protein>
    <recommendedName>
        <fullName evidence="5">RRM domain-containing protein</fullName>
    </recommendedName>
</protein>
<feature type="region of interest" description="Disordered" evidence="4">
    <location>
        <begin position="67"/>
        <end position="90"/>
    </location>
</feature>
<gene>
    <name evidence="6" type="ORF">DIURU_000628</name>
</gene>
<dbReference type="GO" id="GO:0005829">
    <property type="term" value="C:cytosol"/>
    <property type="evidence" value="ECO:0007669"/>
    <property type="project" value="TreeGrafter"/>
</dbReference>
<dbReference type="GO" id="GO:0003729">
    <property type="term" value="F:mRNA binding"/>
    <property type="evidence" value="ECO:0007669"/>
    <property type="project" value="InterPro"/>
</dbReference>
<dbReference type="EMBL" id="SWFT01000026">
    <property type="protein sequence ID" value="KAA8907308.1"/>
    <property type="molecule type" value="Genomic_DNA"/>
</dbReference>
<sequence>MSSNPYQRDRYGQRGRGRGGSGYGGYQRDGNSRSSGGGGRGGGYNGSGSYHGGGASSGSYYGAANVNRVRKPGHSGGRGHNNYSSPQNNHQVWMGEVDSRWSEADIRSIFQQLGVEPIFVRLPKDRGTSGRSFCFVNFATKELAAQAISFSGQPVPGHPGVYLKLNWAAGSTGDTKDQEDRRQGRTLKNNAGDVTNSVYVTGINGLQEQELFDAFNAKYPMQIRQVKLDHVPSGREHDSKGRQGAIVRFTSAEAAKRAAAEMNDAVIGSAKIAVQMLDNATTQRVDYSRIATPQTHPALNRYTDPFNTTVCVTAAANTGKLSSIIGAKALRNHFGHYGIVLGVHDADDDGVNVVYMFRGDAQRAILNEHGAAVSGVNLKVTWGNGVEESAKVPRSPVYGVDSDLGDVGIRDASEPHTNRGYVRHQIALLDAWNAIGN</sequence>
<keyword evidence="7" id="KW-1185">Reference proteome</keyword>
<dbReference type="AlphaFoldDB" id="A0A642UXQ6"/>
<feature type="region of interest" description="Disordered" evidence="4">
    <location>
        <begin position="1"/>
        <end position="43"/>
    </location>
</feature>
<dbReference type="SMART" id="SM00360">
    <property type="entry name" value="RRM"/>
    <property type="match status" value="2"/>
</dbReference>
<feature type="compositionally biased region" description="Polar residues" evidence="4">
    <location>
        <begin position="81"/>
        <end position="90"/>
    </location>
</feature>
<evidence type="ECO:0000256" key="2">
    <source>
        <dbReference type="ARBA" id="ARBA00022884"/>
    </source>
</evidence>
<dbReference type="OMA" id="HHQKTHE"/>
<feature type="domain" description="RRM" evidence="5">
    <location>
        <begin position="196"/>
        <end position="279"/>
    </location>
</feature>
<dbReference type="PANTHER" id="PTHR47640">
    <property type="entry name" value="TRNA SELENOCYSTEINE 1-ASSOCIATED PROTEIN 1-RELATED-RELATED"/>
    <property type="match status" value="1"/>
</dbReference>
<dbReference type="GeneID" id="54779281"/>
<dbReference type="GO" id="GO:0006376">
    <property type="term" value="P:mRNA splice site recognition"/>
    <property type="evidence" value="ECO:0007669"/>
    <property type="project" value="TreeGrafter"/>
</dbReference>
<dbReference type="PANTHER" id="PTHR47640:SF10">
    <property type="entry name" value="TRNA SELENOCYSTEINE 1-ASSOCIATED PROTEIN 1-RELATED"/>
    <property type="match status" value="1"/>
</dbReference>
<dbReference type="VEuPathDB" id="FungiDB:DIURU_000628"/>
<dbReference type="OrthoDB" id="446113at2759"/>